<dbReference type="GeneID" id="68113008"/>
<organism evidence="2 3">
    <name type="scientific">Naegleria fowleri</name>
    <name type="common">Brain eating amoeba</name>
    <dbReference type="NCBI Taxonomy" id="5763"/>
    <lineage>
        <taxon>Eukaryota</taxon>
        <taxon>Discoba</taxon>
        <taxon>Heterolobosea</taxon>
        <taxon>Tetramitia</taxon>
        <taxon>Eutetramitia</taxon>
        <taxon>Vahlkampfiidae</taxon>
        <taxon>Naegleria</taxon>
    </lineage>
</organism>
<evidence type="ECO:0000313" key="3">
    <source>
        <dbReference type="Proteomes" id="UP000444721"/>
    </source>
</evidence>
<dbReference type="VEuPathDB" id="AmoebaDB:NfTy_045140"/>
<feature type="region of interest" description="Disordered" evidence="1">
    <location>
        <begin position="1"/>
        <end position="27"/>
    </location>
</feature>
<feature type="compositionally biased region" description="Basic and acidic residues" evidence="1">
    <location>
        <begin position="1"/>
        <end position="12"/>
    </location>
</feature>
<protein>
    <recommendedName>
        <fullName evidence="4">CNH domain-containing protein</fullName>
    </recommendedName>
</protein>
<dbReference type="AlphaFoldDB" id="A0A6A5BD95"/>
<dbReference type="VEuPathDB" id="AmoebaDB:FDP41_005790"/>
<evidence type="ECO:0000313" key="2">
    <source>
        <dbReference type="EMBL" id="KAF0975037.1"/>
    </source>
</evidence>
<dbReference type="SUPFAM" id="SSF101908">
    <property type="entry name" value="Putative isomerase YbhE"/>
    <property type="match status" value="1"/>
</dbReference>
<accession>A0A6A5BD95</accession>
<sequence length="420" mass="48012">MADSNSEHSLDSKKRKMNTNESIEEQTAESSQYEIVVLNLLDFHDKEEFISSSSSLHDLTEIFTIKMRSHPLVPFSLNFEATHTFGTTNSGRFMDYGDIKNMMMHACYAAISHKFNTLLVCDPQFIGRGRIQVFDLDTKKPIKSIYLIRPRSMCVEKHVHTINNNEYLIVSCQDGILKLDLTCLLLESSSPSQKKALIWKNDHYKHPIEISSMDILYARKYHPIDGDHWIFICKFKSTLESSGVDILSVSTGQCLSKITNFLFPPYGIATSNSERFVAVVETKGSSIKIFEQVPMKNKIQTITSNERNRQDGCILEWKCVIEVPFNDQFPNLFIQRLLVYDEVSKNLIMYDCCIHLIMIFNMNGGGTCGCGQYIKSHLVSPNQNVFHFSEIAMPHAICLNDHTGELIVWNQNMGCIQIYK</sequence>
<evidence type="ECO:0000256" key="1">
    <source>
        <dbReference type="SAM" id="MobiDB-lite"/>
    </source>
</evidence>
<proteinExistence type="predicted"/>
<gene>
    <name evidence="2" type="ORF">FDP41_005790</name>
</gene>
<dbReference type="RefSeq" id="XP_044559750.1">
    <property type="nucleotide sequence ID" value="XM_044709353.1"/>
</dbReference>
<reference evidence="2 3" key="1">
    <citation type="journal article" date="2019" name="Sci. Rep.">
        <title>Nanopore sequencing improves the draft genome of the human pathogenic amoeba Naegleria fowleri.</title>
        <authorList>
            <person name="Liechti N."/>
            <person name="Schurch N."/>
            <person name="Bruggmann R."/>
            <person name="Wittwer M."/>
        </authorList>
    </citation>
    <scope>NUCLEOTIDE SEQUENCE [LARGE SCALE GENOMIC DNA]</scope>
    <source>
        <strain evidence="2 3">ATCC 30894</strain>
    </source>
</reference>
<dbReference type="VEuPathDB" id="AmoebaDB:NF0115190"/>
<keyword evidence="3" id="KW-1185">Reference proteome</keyword>
<comment type="caution">
    <text evidence="2">The sequence shown here is derived from an EMBL/GenBank/DDBJ whole genome shotgun (WGS) entry which is preliminary data.</text>
</comment>
<dbReference type="Proteomes" id="UP000444721">
    <property type="component" value="Unassembled WGS sequence"/>
</dbReference>
<dbReference type="EMBL" id="VFQX01000048">
    <property type="protein sequence ID" value="KAF0975037.1"/>
    <property type="molecule type" value="Genomic_DNA"/>
</dbReference>
<name>A0A6A5BD95_NAEFO</name>
<evidence type="ECO:0008006" key="4">
    <source>
        <dbReference type="Google" id="ProtNLM"/>
    </source>
</evidence>
<dbReference type="OrthoDB" id="10419038at2759"/>